<protein>
    <submittedName>
        <fullName evidence="4">DUF1028 domain-containing protein</fullName>
    </submittedName>
</protein>
<dbReference type="InterPro" id="IPR026444">
    <property type="entry name" value="Secre_tail"/>
</dbReference>
<evidence type="ECO:0000313" key="5">
    <source>
        <dbReference type="Proteomes" id="UP001596043"/>
    </source>
</evidence>
<feature type="signal peptide" evidence="2">
    <location>
        <begin position="1"/>
        <end position="19"/>
    </location>
</feature>
<evidence type="ECO:0000313" key="4">
    <source>
        <dbReference type="EMBL" id="MFC4633094.1"/>
    </source>
</evidence>
<comment type="caution">
    <text evidence="4">The sequence shown here is derived from an EMBL/GenBank/DDBJ whole genome shotgun (WGS) entry which is preliminary data.</text>
</comment>
<proteinExistence type="predicted"/>
<dbReference type="PANTHER" id="PTHR39328:SF1">
    <property type="entry name" value="BLL2871 PROTEIN"/>
    <property type="match status" value="1"/>
</dbReference>
<evidence type="ECO:0000256" key="2">
    <source>
        <dbReference type="SAM" id="SignalP"/>
    </source>
</evidence>
<accession>A0ABV9HUX4</accession>
<gene>
    <name evidence="4" type="ORF">ACFO3O_04205</name>
</gene>
<feature type="chain" id="PRO_5046634883" evidence="2">
    <location>
        <begin position="20"/>
        <end position="337"/>
    </location>
</feature>
<dbReference type="EMBL" id="JBHSFV010000002">
    <property type="protein sequence ID" value="MFC4633094.1"/>
    <property type="molecule type" value="Genomic_DNA"/>
</dbReference>
<dbReference type="Pfam" id="PF06267">
    <property type="entry name" value="DUF1028"/>
    <property type="match status" value="1"/>
</dbReference>
<dbReference type="NCBIfam" id="TIGR04183">
    <property type="entry name" value="Por_Secre_tail"/>
    <property type="match status" value="1"/>
</dbReference>
<dbReference type="Pfam" id="PF18962">
    <property type="entry name" value="Por_Secre_tail"/>
    <property type="match status" value="1"/>
</dbReference>
<dbReference type="InterPro" id="IPR010430">
    <property type="entry name" value="DUF1028"/>
</dbReference>
<evidence type="ECO:0000259" key="3">
    <source>
        <dbReference type="Pfam" id="PF18962"/>
    </source>
</evidence>
<sequence length="337" mass="36501">MKKNYTFLIALLLSFHLYAQDTFSIIAVDPATGEVGSAGASCVDGIGAFGGLIDIITDIIPGRGGVNSQAYVCIPNSNLASAIEQMEAGLSPDEIIDFLVNNDNCNSQNFNPAFRQYGIADLDPQGNPRTAGFTGNLADDFKDDIQGATYSVQGNILLNETVLTNMENNFNNTDGNLADKLMAAMQGANFAGADARCLDRGTSSTAAYLVVYQATDAPGDPTLRLNIEEMPFGEEPIDSLQILYDDFVLSLPDNSLENNVRIFPNPVSDQFQVLLPPATFISKIEVFDMSGKQVYLQTQFTGLDTGEVIDSRSFTKGVYFVRITSPQKTHTLKIIKN</sequence>
<reference evidence="5" key="1">
    <citation type="journal article" date="2019" name="Int. J. Syst. Evol. Microbiol.">
        <title>The Global Catalogue of Microorganisms (GCM) 10K type strain sequencing project: providing services to taxonomists for standard genome sequencing and annotation.</title>
        <authorList>
            <consortium name="The Broad Institute Genomics Platform"/>
            <consortium name="The Broad Institute Genome Sequencing Center for Infectious Disease"/>
            <person name="Wu L."/>
            <person name="Ma J."/>
        </authorList>
    </citation>
    <scope>NUCLEOTIDE SEQUENCE [LARGE SCALE GENOMIC DNA]</scope>
    <source>
        <strain evidence="5">YJ-61-S</strain>
    </source>
</reference>
<dbReference type="InterPro" id="IPR029055">
    <property type="entry name" value="Ntn_hydrolases_N"/>
</dbReference>
<dbReference type="RefSeq" id="WP_379977281.1">
    <property type="nucleotide sequence ID" value="NZ_JBHSFV010000002.1"/>
</dbReference>
<organism evidence="4 5">
    <name type="scientific">Dokdonia ponticola</name>
    <dbReference type="NCBI Taxonomy" id="2041041"/>
    <lineage>
        <taxon>Bacteria</taxon>
        <taxon>Pseudomonadati</taxon>
        <taxon>Bacteroidota</taxon>
        <taxon>Flavobacteriia</taxon>
        <taxon>Flavobacteriales</taxon>
        <taxon>Flavobacteriaceae</taxon>
        <taxon>Dokdonia</taxon>
    </lineage>
</organism>
<dbReference type="Gene3D" id="3.60.20.10">
    <property type="entry name" value="Glutamine Phosphoribosylpyrophosphate, subunit 1, domain 1"/>
    <property type="match status" value="1"/>
</dbReference>
<feature type="domain" description="Secretion system C-terminal sorting" evidence="3">
    <location>
        <begin position="262"/>
        <end position="335"/>
    </location>
</feature>
<evidence type="ECO:0000256" key="1">
    <source>
        <dbReference type="ARBA" id="ARBA00022729"/>
    </source>
</evidence>
<keyword evidence="5" id="KW-1185">Reference proteome</keyword>
<keyword evidence="1 2" id="KW-0732">Signal</keyword>
<name>A0ABV9HUX4_9FLAO</name>
<dbReference type="SUPFAM" id="SSF56235">
    <property type="entry name" value="N-terminal nucleophile aminohydrolases (Ntn hydrolases)"/>
    <property type="match status" value="1"/>
</dbReference>
<dbReference type="Proteomes" id="UP001596043">
    <property type="component" value="Unassembled WGS sequence"/>
</dbReference>
<dbReference type="PANTHER" id="PTHR39328">
    <property type="entry name" value="BLL2871 PROTEIN"/>
    <property type="match status" value="1"/>
</dbReference>